<dbReference type="PANTHER" id="PTHR10751">
    <property type="entry name" value="GUANYLATE BINDING PROTEIN"/>
    <property type="match status" value="1"/>
</dbReference>
<dbReference type="GO" id="GO:0005525">
    <property type="term" value="F:GTP binding"/>
    <property type="evidence" value="ECO:0007669"/>
    <property type="project" value="UniProtKB-KW"/>
</dbReference>
<accession>A0A8B9BSG7</accession>
<feature type="domain" description="GB1/RHD3-type G" evidence="4">
    <location>
        <begin position="37"/>
        <end position="152"/>
    </location>
</feature>
<evidence type="ECO:0000256" key="3">
    <source>
        <dbReference type="PROSITE-ProRule" id="PRU01052"/>
    </source>
</evidence>
<evidence type="ECO:0000256" key="2">
    <source>
        <dbReference type="ARBA" id="ARBA00023134"/>
    </source>
</evidence>
<dbReference type="PROSITE" id="PS51715">
    <property type="entry name" value="G_GB1_RHD3"/>
    <property type="match status" value="1"/>
</dbReference>
<name>A0A8B9BSG7_9AVES</name>
<sequence>MSPRFPSMQEPLCLVQNGADGVLSPNPAALEVLRGIGQPVVVVAIVGPYRTNKSFLMNCLAQWRTGFALGPTVQAQTKGIWMWYLPHPRWPDTTLVLLDTEGLGDPNKVGAGCCLWWFYLGGQLSSTSAALALPLLKRKRGENTMQKAQGLR</sequence>
<comment type="similarity">
    <text evidence="3">Belongs to the TRAFAC class dynamin-like GTPase superfamily. GB1/RHD3 GTPase family.</text>
</comment>
<keyword evidence="6" id="KW-1185">Reference proteome</keyword>
<dbReference type="AlphaFoldDB" id="A0A8B9BSG7"/>
<dbReference type="Proteomes" id="UP000694426">
    <property type="component" value="Unplaced"/>
</dbReference>
<evidence type="ECO:0000259" key="4">
    <source>
        <dbReference type="PROSITE" id="PS51715"/>
    </source>
</evidence>
<reference evidence="5" key="2">
    <citation type="submission" date="2025-09" db="UniProtKB">
        <authorList>
            <consortium name="Ensembl"/>
        </authorList>
    </citation>
    <scope>IDENTIFICATION</scope>
</reference>
<dbReference type="Pfam" id="PF02263">
    <property type="entry name" value="GBP"/>
    <property type="match status" value="1"/>
</dbReference>
<dbReference type="SUPFAM" id="SSF52540">
    <property type="entry name" value="P-loop containing nucleoside triphosphate hydrolases"/>
    <property type="match status" value="1"/>
</dbReference>
<keyword evidence="2" id="KW-0342">GTP-binding</keyword>
<dbReference type="InterPro" id="IPR030386">
    <property type="entry name" value="G_GB1_RHD3_dom"/>
</dbReference>
<dbReference type="InterPro" id="IPR015894">
    <property type="entry name" value="Guanylate-bd_N"/>
</dbReference>
<dbReference type="InterPro" id="IPR027417">
    <property type="entry name" value="P-loop_NTPase"/>
</dbReference>
<dbReference type="GO" id="GO:0003924">
    <property type="term" value="F:GTPase activity"/>
    <property type="evidence" value="ECO:0007669"/>
    <property type="project" value="InterPro"/>
</dbReference>
<evidence type="ECO:0000256" key="1">
    <source>
        <dbReference type="ARBA" id="ARBA00022741"/>
    </source>
</evidence>
<evidence type="ECO:0000313" key="5">
    <source>
        <dbReference type="Ensembl" id="ENSABRP00000008615.1"/>
    </source>
</evidence>
<evidence type="ECO:0000313" key="6">
    <source>
        <dbReference type="Proteomes" id="UP000694426"/>
    </source>
</evidence>
<dbReference type="Ensembl" id="ENSABRT00000012271.1">
    <property type="protein sequence ID" value="ENSABRP00000008615.1"/>
    <property type="gene ID" value="ENSABRG00000007744.1"/>
</dbReference>
<dbReference type="Gene3D" id="3.40.50.300">
    <property type="entry name" value="P-loop containing nucleotide triphosphate hydrolases"/>
    <property type="match status" value="1"/>
</dbReference>
<dbReference type="GeneTree" id="ENSGT00940000154265"/>
<reference evidence="5" key="1">
    <citation type="submission" date="2025-08" db="UniProtKB">
        <authorList>
            <consortium name="Ensembl"/>
        </authorList>
    </citation>
    <scope>IDENTIFICATION</scope>
</reference>
<keyword evidence="1" id="KW-0547">Nucleotide-binding</keyword>
<proteinExistence type="inferred from homology"/>
<protein>
    <recommendedName>
        <fullName evidence="4">GB1/RHD3-type G domain-containing protein</fullName>
    </recommendedName>
</protein>
<organism evidence="5 6">
    <name type="scientific">Anser brachyrhynchus</name>
    <name type="common">Pink-footed goose</name>
    <dbReference type="NCBI Taxonomy" id="132585"/>
    <lineage>
        <taxon>Eukaryota</taxon>
        <taxon>Metazoa</taxon>
        <taxon>Chordata</taxon>
        <taxon>Craniata</taxon>
        <taxon>Vertebrata</taxon>
        <taxon>Euteleostomi</taxon>
        <taxon>Archelosauria</taxon>
        <taxon>Archosauria</taxon>
        <taxon>Dinosauria</taxon>
        <taxon>Saurischia</taxon>
        <taxon>Theropoda</taxon>
        <taxon>Coelurosauria</taxon>
        <taxon>Aves</taxon>
        <taxon>Neognathae</taxon>
        <taxon>Galloanserae</taxon>
        <taxon>Anseriformes</taxon>
        <taxon>Anatidae</taxon>
        <taxon>Anserinae</taxon>
        <taxon>Anser</taxon>
    </lineage>
</organism>